<dbReference type="Proteomes" id="UP001286313">
    <property type="component" value="Unassembled WGS sequence"/>
</dbReference>
<accession>A0AAE1KFX3</accession>
<organism evidence="2 3">
    <name type="scientific">Petrolisthes cinctipes</name>
    <name type="common">Flat porcelain crab</name>
    <dbReference type="NCBI Taxonomy" id="88211"/>
    <lineage>
        <taxon>Eukaryota</taxon>
        <taxon>Metazoa</taxon>
        <taxon>Ecdysozoa</taxon>
        <taxon>Arthropoda</taxon>
        <taxon>Crustacea</taxon>
        <taxon>Multicrustacea</taxon>
        <taxon>Malacostraca</taxon>
        <taxon>Eumalacostraca</taxon>
        <taxon>Eucarida</taxon>
        <taxon>Decapoda</taxon>
        <taxon>Pleocyemata</taxon>
        <taxon>Anomura</taxon>
        <taxon>Galatheoidea</taxon>
        <taxon>Porcellanidae</taxon>
        <taxon>Petrolisthes</taxon>
    </lineage>
</organism>
<reference evidence="2" key="1">
    <citation type="submission" date="2023-10" db="EMBL/GenBank/DDBJ databases">
        <title>Genome assemblies of two species of porcelain crab, Petrolisthes cinctipes and Petrolisthes manimaculis (Anomura: Porcellanidae).</title>
        <authorList>
            <person name="Angst P."/>
        </authorList>
    </citation>
    <scope>NUCLEOTIDE SEQUENCE</scope>
    <source>
        <strain evidence="2">PB745_01</strain>
        <tissue evidence="2">Gill</tissue>
    </source>
</reference>
<name>A0AAE1KFX3_PETCI</name>
<dbReference type="AlphaFoldDB" id="A0AAE1KFX3"/>
<comment type="caution">
    <text evidence="2">The sequence shown here is derived from an EMBL/GenBank/DDBJ whole genome shotgun (WGS) entry which is preliminary data.</text>
</comment>
<sequence length="70" mass="7665">MMMSSLVEALQVSPARSRRRRPPAAAHSLYRGVVRSKLPAYPSTPPHPDGLQVANGNRNFKRNPVRGSGD</sequence>
<evidence type="ECO:0000313" key="2">
    <source>
        <dbReference type="EMBL" id="KAK3874251.1"/>
    </source>
</evidence>
<keyword evidence="3" id="KW-1185">Reference proteome</keyword>
<evidence type="ECO:0000256" key="1">
    <source>
        <dbReference type="SAM" id="MobiDB-lite"/>
    </source>
</evidence>
<dbReference type="EMBL" id="JAWQEG010002118">
    <property type="protein sequence ID" value="KAK3874251.1"/>
    <property type="molecule type" value="Genomic_DNA"/>
</dbReference>
<evidence type="ECO:0000313" key="3">
    <source>
        <dbReference type="Proteomes" id="UP001286313"/>
    </source>
</evidence>
<feature type="region of interest" description="Disordered" evidence="1">
    <location>
        <begin position="1"/>
        <end position="70"/>
    </location>
</feature>
<proteinExistence type="predicted"/>
<gene>
    <name evidence="2" type="ORF">Pcinc_020792</name>
</gene>
<protein>
    <submittedName>
        <fullName evidence="2">Uncharacterized protein</fullName>
    </submittedName>
</protein>